<organism evidence="2 3">
    <name type="scientific">Undibacterium squillarum</name>
    <dbReference type="NCBI Taxonomy" id="1131567"/>
    <lineage>
        <taxon>Bacteria</taxon>
        <taxon>Pseudomonadati</taxon>
        <taxon>Pseudomonadota</taxon>
        <taxon>Betaproteobacteria</taxon>
        <taxon>Burkholderiales</taxon>
        <taxon>Oxalobacteraceae</taxon>
        <taxon>Undibacterium</taxon>
    </lineage>
</organism>
<evidence type="ECO:0008006" key="4">
    <source>
        <dbReference type="Google" id="ProtNLM"/>
    </source>
</evidence>
<protein>
    <recommendedName>
        <fullName evidence="4">Flagellar assembly protein FliH</fullName>
    </recommendedName>
</protein>
<dbReference type="RefSeq" id="WP_189357756.1">
    <property type="nucleotide sequence ID" value="NZ_BMYU01000007.1"/>
</dbReference>
<dbReference type="EMBL" id="BMYU01000007">
    <property type="protein sequence ID" value="GGX47243.1"/>
    <property type="molecule type" value="Genomic_DNA"/>
</dbReference>
<reference evidence="3" key="1">
    <citation type="journal article" date="2019" name="Int. J. Syst. Evol. Microbiol.">
        <title>The Global Catalogue of Microorganisms (GCM) 10K type strain sequencing project: providing services to taxonomists for standard genome sequencing and annotation.</title>
        <authorList>
            <consortium name="The Broad Institute Genomics Platform"/>
            <consortium name="The Broad Institute Genome Sequencing Center for Infectious Disease"/>
            <person name="Wu L."/>
            <person name="Ma J."/>
        </authorList>
    </citation>
    <scope>NUCLEOTIDE SEQUENCE [LARGE SCALE GENOMIC DNA]</scope>
    <source>
        <strain evidence="3">KCTC 23917</strain>
    </source>
</reference>
<evidence type="ECO:0000313" key="3">
    <source>
        <dbReference type="Proteomes" id="UP000653343"/>
    </source>
</evidence>
<comment type="caution">
    <text evidence="2">The sequence shown here is derived from an EMBL/GenBank/DDBJ whole genome shotgun (WGS) entry which is preliminary data.</text>
</comment>
<dbReference type="Proteomes" id="UP000653343">
    <property type="component" value="Unassembled WGS sequence"/>
</dbReference>
<evidence type="ECO:0000256" key="1">
    <source>
        <dbReference type="SAM" id="Coils"/>
    </source>
</evidence>
<evidence type="ECO:0000313" key="2">
    <source>
        <dbReference type="EMBL" id="GGX47243.1"/>
    </source>
</evidence>
<gene>
    <name evidence="2" type="ORF">GCM10010946_27140</name>
</gene>
<keyword evidence="1" id="KW-0175">Coiled coil</keyword>
<proteinExistence type="predicted"/>
<sequence length="246" mass="27707">MVIGDYFDRSEIAFQNGWQQGRHEGERLGRRAGQEEGLQAGYQKGVADGLAEGERRGLTAGYERGWNEAIARAQQEVAQQLAFTREQVADKQVLQAQLEAQQQQINRLLERVRELEAAETEVHASQQWQAQQAAQAERMTELQQELQNAQDKLTQRNKEHAEHLWHQNRIMVVLNAARKTLESLSAQGQVSEQAISQMFVAHYSEQIRAALGNQSVRTPLEQDQVFADALPKTHAFLVRMLGGAAA</sequence>
<keyword evidence="3" id="KW-1185">Reference proteome</keyword>
<name>A0ABQ2XZX4_9BURK</name>
<feature type="coiled-coil region" evidence="1">
    <location>
        <begin position="91"/>
        <end position="163"/>
    </location>
</feature>
<accession>A0ABQ2XZX4</accession>